<sequence length="608" mass="66291">MENQVINMNRRVPAIGAAATALAIVLTACTPPGGGGDSASEQSMLNIGWNEPLRSMNNSTANGAAVANSIIIYMMNDNFGYYDDELAVQDGHLGTVEKISDDPLKVKYTFSEDADWSDGTPVDAADLVLQWAAKSTHFNTVDENANEEGEVAENDESTVYFDAARPGAALIEDFPEISDDGKEVTFTYSKQYADWRLELGFGTEGVGVPAHITAKKALGIEDPQEAKQALLAALKSEDTAALSKISNVYNTGFDFTSMPEDEDLLVHNGPYAMTDYTEGQFLTLEKDENYTGPTEVGVDRVTVRYIADAMGAVQGVENGEVDVIQPQATTDVRKAAEALDGVTVDMGDGASDEHIDLSYGNNGAFDPASYGGDEDTALKVRQAFLKTVPRQQIVDTIIKPQQESAVVRNSYTQVPGSPMYEGVAAANGSDEYSGADIESAKKLLDEAGVSSPKVRILYDEVNQRREQEFTLIKEQAEKAGFEIIDEADANWGTRMGDGSYDTAIFAWQPTTKGVTDPDQNYRTGQQNNYGHYSSPRIDSLLDSLQAELDPAKQEEILGQVERQLLDDGFGLPLFQHPEMTIYSDRVSGVENTAVSPTMFWNYWDWTVQ</sequence>
<protein>
    <submittedName>
        <fullName evidence="6">Peptide/nickel transport system substrate-binding protein</fullName>
    </submittedName>
</protein>
<dbReference type="GO" id="GO:1904680">
    <property type="term" value="F:peptide transmembrane transporter activity"/>
    <property type="evidence" value="ECO:0007669"/>
    <property type="project" value="TreeGrafter"/>
</dbReference>
<dbReference type="GO" id="GO:0042597">
    <property type="term" value="C:periplasmic space"/>
    <property type="evidence" value="ECO:0007669"/>
    <property type="project" value="UniProtKB-ARBA"/>
</dbReference>
<evidence type="ECO:0000256" key="3">
    <source>
        <dbReference type="ARBA" id="ARBA00022448"/>
    </source>
</evidence>
<dbReference type="GO" id="GO:0015833">
    <property type="term" value="P:peptide transport"/>
    <property type="evidence" value="ECO:0007669"/>
    <property type="project" value="TreeGrafter"/>
</dbReference>
<dbReference type="Pfam" id="PF00496">
    <property type="entry name" value="SBP_bac_5"/>
    <property type="match status" value="1"/>
</dbReference>
<dbReference type="GO" id="GO:0030313">
    <property type="term" value="C:cell envelope"/>
    <property type="evidence" value="ECO:0007669"/>
    <property type="project" value="UniProtKB-SubCell"/>
</dbReference>
<organism evidence="6 7">
    <name type="scientific">Brevibacterium linens ATCC 9172</name>
    <dbReference type="NCBI Taxonomy" id="1255617"/>
    <lineage>
        <taxon>Bacteria</taxon>
        <taxon>Bacillati</taxon>
        <taxon>Actinomycetota</taxon>
        <taxon>Actinomycetes</taxon>
        <taxon>Micrococcales</taxon>
        <taxon>Brevibacteriaceae</taxon>
        <taxon>Brevibacterium</taxon>
    </lineage>
</organism>
<evidence type="ECO:0000256" key="4">
    <source>
        <dbReference type="ARBA" id="ARBA00022729"/>
    </source>
</evidence>
<reference evidence="6 7" key="1">
    <citation type="submission" date="2017-03" db="EMBL/GenBank/DDBJ databases">
        <authorList>
            <person name="Afonso C.L."/>
            <person name="Miller P.J."/>
            <person name="Scott M.A."/>
            <person name="Spackman E."/>
            <person name="Goraichik I."/>
            <person name="Dimitrov K.M."/>
            <person name="Suarez D.L."/>
            <person name="Swayne D.E."/>
        </authorList>
    </citation>
    <scope>NUCLEOTIDE SEQUENCE [LARGE SCALE GENOMIC DNA]</scope>
    <source>
        <strain evidence="6 7">ATCC 9172</strain>
    </source>
</reference>
<dbReference type="Gene3D" id="3.90.76.10">
    <property type="entry name" value="Dipeptide-binding Protein, Domain 1"/>
    <property type="match status" value="1"/>
</dbReference>
<evidence type="ECO:0000313" key="6">
    <source>
        <dbReference type="EMBL" id="SMX84009.1"/>
    </source>
</evidence>
<accession>A0A2H1J9A4</accession>
<dbReference type="InterPro" id="IPR039424">
    <property type="entry name" value="SBP_5"/>
</dbReference>
<proteinExistence type="inferred from homology"/>
<dbReference type="PANTHER" id="PTHR30290">
    <property type="entry name" value="PERIPLASMIC BINDING COMPONENT OF ABC TRANSPORTER"/>
    <property type="match status" value="1"/>
</dbReference>
<evidence type="ECO:0000256" key="1">
    <source>
        <dbReference type="ARBA" id="ARBA00004196"/>
    </source>
</evidence>
<dbReference type="Gene3D" id="3.40.190.10">
    <property type="entry name" value="Periplasmic binding protein-like II"/>
    <property type="match status" value="1"/>
</dbReference>
<dbReference type="Gene3D" id="3.10.105.10">
    <property type="entry name" value="Dipeptide-binding Protein, Domain 3"/>
    <property type="match status" value="1"/>
</dbReference>
<dbReference type="CDD" id="cd08501">
    <property type="entry name" value="PBP2_Lpqw"/>
    <property type="match status" value="1"/>
</dbReference>
<dbReference type="InterPro" id="IPR000914">
    <property type="entry name" value="SBP_5_dom"/>
</dbReference>
<evidence type="ECO:0000313" key="7">
    <source>
        <dbReference type="Proteomes" id="UP000234641"/>
    </source>
</evidence>
<dbReference type="Proteomes" id="UP000234641">
    <property type="component" value="Unassembled WGS sequence"/>
</dbReference>
<dbReference type="SUPFAM" id="SSF53850">
    <property type="entry name" value="Periplasmic binding protein-like II"/>
    <property type="match status" value="1"/>
</dbReference>
<comment type="subcellular location">
    <subcellularLocation>
        <location evidence="1">Cell envelope</location>
    </subcellularLocation>
</comment>
<name>A0A2H1J9A4_BRELN</name>
<dbReference type="AlphaFoldDB" id="A0A2H1J9A4"/>
<keyword evidence="4" id="KW-0732">Signal</keyword>
<feature type="domain" description="Solute-binding protein family 5" evidence="5">
    <location>
        <begin position="97"/>
        <end position="512"/>
    </location>
</feature>
<evidence type="ECO:0000259" key="5">
    <source>
        <dbReference type="Pfam" id="PF00496"/>
    </source>
</evidence>
<dbReference type="PIRSF" id="PIRSF002741">
    <property type="entry name" value="MppA"/>
    <property type="match status" value="1"/>
</dbReference>
<dbReference type="GO" id="GO:0043190">
    <property type="term" value="C:ATP-binding cassette (ABC) transporter complex"/>
    <property type="evidence" value="ECO:0007669"/>
    <property type="project" value="InterPro"/>
</dbReference>
<comment type="similarity">
    <text evidence="2">Belongs to the bacterial solute-binding protein 5 family.</text>
</comment>
<dbReference type="EMBL" id="FXYY01000010">
    <property type="protein sequence ID" value="SMX84009.1"/>
    <property type="molecule type" value="Genomic_DNA"/>
</dbReference>
<keyword evidence="3" id="KW-0813">Transport</keyword>
<dbReference type="InterPro" id="IPR030678">
    <property type="entry name" value="Peptide/Ni-bd"/>
</dbReference>
<evidence type="ECO:0000256" key="2">
    <source>
        <dbReference type="ARBA" id="ARBA00005695"/>
    </source>
</evidence>
<dbReference type="PANTHER" id="PTHR30290:SF10">
    <property type="entry name" value="PERIPLASMIC OLIGOPEPTIDE-BINDING PROTEIN-RELATED"/>
    <property type="match status" value="1"/>
</dbReference>
<gene>
    <name evidence="6" type="ORF">BLIN9172_01903</name>
</gene>